<dbReference type="EMBL" id="CP001769">
    <property type="protein sequence ID" value="ADB40201.1"/>
    <property type="molecule type" value="Genomic_DNA"/>
</dbReference>
<evidence type="ECO:0000313" key="2">
    <source>
        <dbReference type="Proteomes" id="UP000002028"/>
    </source>
</evidence>
<dbReference type="Proteomes" id="UP000002028">
    <property type="component" value="Chromosome"/>
</dbReference>
<evidence type="ECO:0000313" key="1">
    <source>
        <dbReference type="EMBL" id="ADB40201.1"/>
    </source>
</evidence>
<protein>
    <submittedName>
        <fullName evidence="1">Uncharacterized protein</fullName>
    </submittedName>
</protein>
<dbReference type="KEGG" id="sli:Slin_4216"/>
<gene>
    <name evidence="1" type="ordered locus">Slin_4216</name>
</gene>
<keyword evidence="2" id="KW-1185">Reference proteome</keyword>
<dbReference type="HOGENOM" id="CLU_3157960_0_0_10"/>
<proteinExistence type="predicted"/>
<reference evidence="1 2" key="1">
    <citation type="journal article" date="2010" name="Stand. Genomic Sci.">
        <title>Complete genome sequence of Spirosoma linguale type strain (1).</title>
        <authorList>
            <person name="Lail K."/>
            <person name="Sikorski J."/>
            <person name="Saunders E."/>
            <person name="Lapidus A."/>
            <person name="Glavina Del Rio T."/>
            <person name="Copeland A."/>
            <person name="Tice H."/>
            <person name="Cheng J.-F."/>
            <person name="Lucas S."/>
            <person name="Nolan M."/>
            <person name="Bruce D."/>
            <person name="Goodwin L."/>
            <person name="Pitluck S."/>
            <person name="Ivanova N."/>
            <person name="Mavromatis K."/>
            <person name="Ovchinnikova G."/>
            <person name="Pati A."/>
            <person name="Chen A."/>
            <person name="Palaniappan K."/>
            <person name="Land M."/>
            <person name="Hauser L."/>
            <person name="Chang Y.-J."/>
            <person name="Jeffries C.D."/>
            <person name="Chain P."/>
            <person name="Brettin T."/>
            <person name="Detter J.C."/>
            <person name="Schuetze A."/>
            <person name="Rohde M."/>
            <person name="Tindall B.J."/>
            <person name="Goeker M."/>
            <person name="Bristow J."/>
            <person name="Eisen J.A."/>
            <person name="Markowitz V."/>
            <person name="Hugenholtz P."/>
            <person name="Kyrpides N.C."/>
            <person name="Klenk H.-P."/>
            <person name="Chen F."/>
        </authorList>
    </citation>
    <scope>NUCLEOTIDE SEQUENCE [LARGE SCALE GENOMIC DNA]</scope>
    <source>
        <strain evidence="2">ATCC 33905 / DSM 74 / LMG 10896 / Claus 1</strain>
    </source>
</reference>
<dbReference type="AlphaFoldDB" id="D2QKN5"/>
<accession>D2QKN5</accession>
<name>D2QKN5_SPILD</name>
<organism evidence="1 2">
    <name type="scientific">Spirosoma linguale (strain ATCC 33905 / DSM 74 / LMG 10896 / Claus 1)</name>
    <dbReference type="NCBI Taxonomy" id="504472"/>
    <lineage>
        <taxon>Bacteria</taxon>
        <taxon>Pseudomonadati</taxon>
        <taxon>Bacteroidota</taxon>
        <taxon>Cytophagia</taxon>
        <taxon>Cytophagales</taxon>
        <taxon>Cytophagaceae</taxon>
        <taxon>Spirosoma</taxon>
    </lineage>
</organism>
<dbReference type="STRING" id="504472.Slin_4216"/>
<sequence>MLLCHQQRTTIHLVCILDPDRMEYSPVYGPDEFIGIETENIQTLTADD</sequence>